<organism evidence="1 2">
    <name type="scientific">Bacteroides reticulotermitis</name>
    <dbReference type="NCBI Taxonomy" id="1133319"/>
    <lineage>
        <taxon>Bacteria</taxon>
        <taxon>Pseudomonadati</taxon>
        <taxon>Bacteroidota</taxon>
        <taxon>Bacteroidia</taxon>
        <taxon>Bacteroidales</taxon>
        <taxon>Bacteroidaceae</taxon>
        <taxon>Bacteroides</taxon>
    </lineage>
</organism>
<protein>
    <submittedName>
        <fullName evidence="1">Uncharacterized protein</fullName>
    </submittedName>
</protein>
<name>A0A840D2K0_9BACE</name>
<proteinExistence type="predicted"/>
<dbReference type="AlphaFoldDB" id="A0A840D2K0"/>
<dbReference type="Proteomes" id="UP000560658">
    <property type="component" value="Unassembled WGS sequence"/>
</dbReference>
<dbReference type="EMBL" id="JACIER010000002">
    <property type="protein sequence ID" value="MBB4042965.1"/>
    <property type="molecule type" value="Genomic_DNA"/>
</dbReference>
<evidence type="ECO:0000313" key="1">
    <source>
        <dbReference type="EMBL" id="MBB4042965.1"/>
    </source>
</evidence>
<gene>
    <name evidence="1" type="ORF">GGR06_000730</name>
</gene>
<sequence length="92" mass="10968">MPISDPDDEIRNTKMSPFYLFFKLVTEIVFPCQRSIVLSFSKQKFCYSDKIFTFVVLLTKIQNTNVWNRRPFYHFAISSISDMCSILRLVWN</sequence>
<accession>A0A840D2K0</accession>
<comment type="caution">
    <text evidence="1">The sequence shown here is derived from an EMBL/GenBank/DDBJ whole genome shotgun (WGS) entry which is preliminary data.</text>
</comment>
<evidence type="ECO:0000313" key="2">
    <source>
        <dbReference type="Proteomes" id="UP000560658"/>
    </source>
</evidence>
<keyword evidence="2" id="KW-1185">Reference proteome</keyword>
<reference evidence="1" key="1">
    <citation type="submission" date="2020-08" db="EMBL/GenBank/DDBJ databases">
        <title>Genomic Encyclopedia of Type Strains, Phase IV (KMG-IV): sequencing the most valuable type-strain genomes for metagenomic binning, comparative biology and taxonomic classification.</title>
        <authorList>
            <person name="Goeker M."/>
        </authorList>
    </citation>
    <scope>NUCLEOTIDE SEQUENCE [LARGE SCALE GENOMIC DNA]</scope>
    <source>
        <strain evidence="1">DSM 105720</strain>
    </source>
</reference>